<gene>
    <name evidence="1" type="ORF">HX865_05160</name>
</gene>
<proteinExistence type="predicted"/>
<sequence length="178" mass="20489">MTKLKDLIKEHATMGGVVSRNAFSGIDMGFRTQKTTRDTDLSGMVEDIYGQTTQKVNVKEFMKEVSGFNLFGKQIYREGNLKDLAERLSRLAMTAKQHTIQETEDWFDKITVNRNMKELTSLSNQFRKVATESQGLQERMSGLYEDMGHILGRYYEIHELDHEEDEVSSEGKSYRDGD</sequence>
<protein>
    <submittedName>
        <fullName evidence="1">Uncharacterized protein</fullName>
    </submittedName>
</protein>
<feature type="non-terminal residue" evidence="1">
    <location>
        <position position="178"/>
    </location>
</feature>
<name>A0A7K4N3M9_9ARCH</name>
<dbReference type="Proteomes" id="UP000527815">
    <property type="component" value="Unassembled WGS sequence"/>
</dbReference>
<organism evidence="1 2">
    <name type="scientific">Marine Group I thaumarchaeote</name>
    <dbReference type="NCBI Taxonomy" id="2511932"/>
    <lineage>
        <taxon>Archaea</taxon>
        <taxon>Nitrososphaerota</taxon>
        <taxon>Marine Group I</taxon>
    </lineage>
</organism>
<dbReference type="AlphaFoldDB" id="A0A7K4N3M9"/>
<accession>A0A7K4N3M9</accession>
<evidence type="ECO:0000313" key="2">
    <source>
        <dbReference type="Proteomes" id="UP000527815"/>
    </source>
</evidence>
<evidence type="ECO:0000313" key="1">
    <source>
        <dbReference type="EMBL" id="NWJ77868.1"/>
    </source>
</evidence>
<comment type="caution">
    <text evidence="1">The sequence shown here is derived from an EMBL/GenBank/DDBJ whole genome shotgun (WGS) entry which is preliminary data.</text>
</comment>
<dbReference type="EMBL" id="JACASZ010000107">
    <property type="protein sequence ID" value="NWJ77868.1"/>
    <property type="molecule type" value="Genomic_DNA"/>
</dbReference>
<reference evidence="1 2" key="1">
    <citation type="journal article" date="2019" name="Environ. Microbiol.">
        <title>Genomics insights into ecotype formation of ammonia-oxidizing archaea in the deep ocean.</title>
        <authorList>
            <person name="Wang Y."/>
            <person name="Huang J.M."/>
            <person name="Cui G.J."/>
            <person name="Nunoura T."/>
            <person name="Takaki Y."/>
            <person name="Li W.L."/>
            <person name="Li J."/>
            <person name="Gao Z.M."/>
            <person name="Takai K."/>
            <person name="Zhang A.Q."/>
            <person name="Stepanauskas R."/>
        </authorList>
    </citation>
    <scope>NUCLEOTIDE SEQUENCE [LARGE SCALE GENOMIC DNA]</scope>
    <source>
        <strain evidence="1 2">D1b</strain>
    </source>
</reference>